<dbReference type="KEGG" id="bsto:C0V70_10390"/>
<gene>
    <name evidence="2" type="ORF">C0V70_10390</name>
</gene>
<proteinExistence type="predicted"/>
<sequence length="425" mass="43502">MKNNFLLLTSLLILSACKPETTKLGGFTFNTPGGSPIKATTGTSMILVNPASSPGFVSTPTVQVSGVVSGETVQIYRDSSCSAIVGSRVASAATVSVTLSTLSVGTYSLYTRSTNQFESSTCSGPLLTYQYLGVAPKTATGMTLLSPASSPSTDSTPTIQLTGLLSGETANIYIDSACTLSYGSAVAVGTSATITTNPLAPGTHMFYSNSTNSLGTGSCSSALLMYEYTGVMPNTASMLSLYAPTITPNYSATPVILANGVANGDTVYLYTDSGCSSVVGSAYATSTSVQITVSALAVGTYGFYTNSANIIGTSACSSALVYYSYVGPAPSVEISWSANHEKAVNQAGGGYRVYYSRTSSFDVSTATYVDVPYAGGPLSPTSTVMTNLLKGSTFFKVVAYSSLNAPGSSSGSQSLPSVEFSVNLP</sequence>
<evidence type="ECO:0000313" key="2">
    <source>
        <dbReference type="EMBL" id="AUN98507.1"/>
    </source>
</evidence>
<evidence type="ECO:0000313" key="3">
    <source>
        <dbReference type="Proteomes" id="UP000235584"/>
    </source>
</evidence>
<name>A0A2K9NSP2_BACTC</name>
<accession>A0A2K9NSP2</accession>
<keyword evidence="3" id="KW-1185">Reference proteome</keyword>
<feature type="region of interest" description="Disordered" evidence="1">
    <location>
        <begin position="405"/>
        <end position="425"/>
    </location>
</feature>
<dbReference type="Gene3D" id="2.60.40.10">
    <property type="entry name" value="Immunoglobulins"/>
    <property type="match status" value="1"/>
</dbReference>
<evidence type="ECO:0000256" key="1">
    <source>
        <dbReference type="SAM" id="MobiDB-lite"/>
    </source>
</evidence>
<reference evidence="2 3" key="1">
    <citation type="submission" date="2018-01" db="EMBL/GenBank/DDBJ databases">
        <title>Complete genome sequence of Bacteriovorax stolpii DSM12778.</title>
        <authorList>
            <person name="Tang B."/>
            <person name="Chang J."/>
        </authorList>
    </citation>
    <scope>NUCLEOTIDE SEQUENCE [LARGE SCALE GENOMIC DNA]</scope>
    <source>
        <strain evidence="2 3">DSM 12778</strain>
    </source>
</reference>
<dbReference type="EMBL" id="CP025704">
    <property type="protein sequence ID" value="AUN98507.1"/>
    <property type="molecule type" value="Genomic_DNA"/>
</dbReference>
<dbReference type="AlphaFoldDB" id="A0A2K9NSP2"/>
<dbReference type="PROSITE" id="PS51257">
    <property type="entry name" value="PROKAR_LIPOPROTEIN"/>
    <property type="match status" value="1"/>
</dbReference>
<organism evidence="2 3">
    <name type="scientific">Bacteriovorax stolpii</name>
    <name type="common">Bdellovibrio stolpii</name>
    <dbReference type="NCBI Taxonomy" id="960"/>
    <lineage>
        <taxon>Bacteria</taxon>
        <taxon>Pseudomonadati</taxon>
        <taxon>Bdellovibrionota</taxon>
        <taxon>Bacteriovoracia</taxon>
        <taxon>Bacteriovoracales</taxon>
        <taxon>Bacteriovoracaceae</taxon>
        <taxon>Bacteriovorax</taxon>
    </lineage>
</organism>
<feature type="compositionally biased region" description="Low complexity" evidence="1">
    <location>
        <begin position="405"/>
        <end position="417"/>
    </location>
</feature>
<dbReference type="InterPro" id="IPR013783">
    <property type="entry name" value="Ig-like_fold"/>
</dbReference>
<dbReference type="RefSeq" id="WP_102243798.1">
    <property type="nucleotide sequence ID" value="NZ_CP025704.1"/>
</dbReference>
<protein>
    <submittedName>
        <fullName evidence="2">Uncharacterized protein</fullName>
    </submittedName>
</protein>
<dbReference type="Proteomes" id="UP000235584">
    <property type="component" value="Chromosome"/>
</dbReference>